<protein>
    <recommendedName>
        <fullName evidence="4">Tetratricopeptide repeat protein</fullName>
    </recommendedName>
</protein>
<dbReference type="PANTHER" id="PTHR45588">
    <property type="entry name" value="TPR DOMAIN-CONTAINING PROTEIN"/>
    <property type="match status" value="1"/>
</dbReference>
<dbReference type="EMBL" id="JABFRW010000181">
    <property type="protein sequence ID" value="NOT35210.1"/>
    <property type="molecule type" value="Genomic_DNA"/>
</dbReference>
<dbReference type="AlphaFoldDB" id="A0A849SV25"/>
<evidence type="ECO:0008006" key="4">
    <source>
        <dbReference type="Google" id="ProtNLM"/>
    </source>
</evidence>
<evidence type="ECO:0000313" key="3">
    <source>
        <dbReference type="Proteomes" id="UP000580839"/>
    </source>
</evidence>
<keyword evidence="1" id="KW-0732">Signal</keyword>
<dbReference type="SUPFAM" id="SSF48452">
    <property type="entry name" value="TPR-like"/>
    <property type="match status" value="1"/>
</dbReference>
<comment type="caution">
    <text evidence="2">The sequence shown here is derived from an EMBL/GenBank/DDBJ whole genome shotgun (WGS) entry which is preliminary data.</text>
</comment>
<dbReference type="PANTHER" id="PTHR45588:SF1">
    <property type="entry name" value="WW DOMAIN-CONTAINING PROTEIN"/>
    <property type="match status" value="1"/>
</dbReference>
<proteinExistence type="predicted"/>
<reference evidence="2 3" key="1">
    <citation type="submission" date="2020-04" db="EMBL/GenBank/DDBJ databases">
        <title>Metagenomic profiling of ammonia- and methane-oxidizing microorganisms in a Dutch drinking water treatment plant.</title>
        <authorList>
            <person name="Poghosyan L."/>
            <person name="Leucker S."/>
        </authorList>
    </citation>
    <scope>NUCLEOTIDE SEQUENCE [LARGE SCALE GENOMIC DNA]</scope>
    <source>
        <strain evidence="2">S-RSF-IL-03</strain>
    </source>
</reference>
<evidence type="ECO:0000313" key="2">
    <source>
        <dbReference type="EMBL" id="NOT35210.1"/>
    </source>
</evidence>
<dbReference type="Gene3D" id="1.25.40.10">
    <property type="entry name" value="Tetratricopeptide repeat domain"/>
    <property type="match status" value="2"/>
</dbReference>
<dbReference type="Proteomes" id="UP000580839">
    <property type="component" value="Unassembled WGS sequence"/>
</dbReference>
<sequence length="560" mass="61771">MRTPFVVTARALARSLAPMLLLALLCGAERVHAHHTRPAPEPKRPPARRITGLGGVHFEISSRDTSAQSWFDQGLRLCYAFNHDEAIRAFERAAAADSGLAIAYWGIAYANGPNINLPMDAEHEARAREALSFARARLAQAAPRERDYVEALGARYDSTAGPDRAARDRAYAEAMRLVQARHPDDLDAAVLYADALMNLRPWQLWSLDGTAAPETPTILERLESVLRRDPEHTGAIHFYIHAVEASPDPERALAWAARLPELTPNAGHLVHMPTHLMVLAGDYFESGRINDRAAHSDREYLAAEGITGFYSAMYYNHNLHMAAYSYAMAGHYAEAMRAAREVVAHASPQVHDMPMLELFTPSGILVQAKFRRWTEVLAVPAPAARMPMTTAMWRFARGLAFAATGRPAEAEREARGFAAARAALPADFYFGLNPGARVLAVADAYLSARLAEARGDRALAGERFRSAASAEDSLAYDEPPDWYVHPREAWAGLLLRAGDARGAETVLREELARRPRSGRALFGLAEALERGGRALEARGVRARFERAWQHADTPLRIEDL</sequence>
<dbReference type="InterPro" id="IPR011990">
    <property type="entry name" value="TPR-like_helical_dom_sf"/>
</dbReference>
<organism evidence="2 3">
    <name type="scientific">Eiseniibacteriota bacterium</name>
    <dbReference type="NCBI Taxonomy" id="2212470"/>
    <lineage>
        <taxon>Bacteria</taxon>
        <taxon>Candidatus Eiseniibacteriota</taxon>
    </lineage>
</organism>
<name>A0A849SV25_UNCEI</name>
<accession>A0A849SV25</accession>
<evidence type="ECO:0000256" key="1">
    <source>
        <dbReference type="SAM" id="SignalP"/>
    </source>
</evidence>
<gene>
    <name evidence="2" type="ORF">HOP12_13770</name>
</gene>
<feature type="chain" id="PRO_5032649410" description="Tetratricopeptide repeat protein" evidence="1">
    <location>
        <begin position="34"/>
        <end position="560"/>
    </location>
</feature>
<feature type="signal peptide" evidence="1">
    <location>
        <begin position="1"/>
        <end position="33"/>
    </location>
</feature>